<evidence type="ECO:0000259" key="11">
    <source>
        <dbReference type="Pfam" id="PF13609"/>
    </source>
</evidence>
<dbReference type="PRINTS" id="PR00184">
    <property type="entry name" value="NEISSPPORIN"/>
</dbReference>
<dbReference type="InterPro" id="IPR023614">
    <property type="entry name" value="Porin_dom_sf"/>
</dbReference>
<dbReference type="RefSeq" id="WP_102636391.1">
    <property type="nucleotide sequence ID" value="NZ_CADIJZ010000050.1"/>
</dbReference>
<evidence type="ECO:0000256" key="9">
    <source>
        <dbReference type="ARBA" id="ARBA00023136"/>
    </source>
</evidence>
<name>A0A2N7VV97_9BURK</name>
<evidence type="ECO:0000313" key="14">
    <source>
        <dbReference type="Proteomes" id="UP000235659"/>
    </source>
</evidence>
<keyword evidence="8" id="KW-0626">Porin</keyword>
<dbReference type="EMBL" id="CADIJZ010000050">
    <property type="protein sequence ID" value="CAB3742172.1"/>
    <property type="molecule type" value="Genomic_DNA"/>
</dbReference>
<dbReference type="CDD" id="cd00342">
    <property type="entry name" value="gram_neg_porins"/>
    <property type="match status" value="1"/>
</dbReference>
<dbReference type="Pfam" id="PF13609">
    <property type="entry name" value="Porin_4"/>
    <property type="match status" value="1"/>
</dbReference>
<evidence type="ECO:0000256" key="6">
    <source>
        <dbReference type="ARBA" id="ARBA00022729"/>
    </source>
</evidence>
<dbReference type="GO" id="GO:0009279">
    <property type="term" value="C:cell outer membrane"/>
    <property type="evidence" value="ECO:0007669"/>
    <property type="project" value="UniProtKB-SubCell"/>
</dbReference>
<keyword evidence="9" id="KW-0472">Membrane</keyword>
<dbReference type="InterPro" id="IPR033900">
    <property type="entry name" value="Gram_neg_porin_domain"/>
</dbReference>
<dbReference type="GO" id="GO:0034220">
    <property type="term" value="P:monoatomic ion transmembrane transport"/>
    <property type="evidence" value="ECO:0007669"/>
    <property type="project" value="InterPro"/>
</dbReference>
<evidence type="ECO:0000313" key="12">
    <source>
        <dbReference type="EMBL" id="CAB3742172.1"/>
    </source>
</evidence>
<dbReference type="PANTHER" id="PTHR34501:SF9">
    <property type="entry name" value="MAJOR OUTER MEMBRANE PROTEIN P.IA"/>
    <property type="match status" value="1"/>
</dbReference>
<feature type="domain" description="Porin" evidence="11">
    <location>
        <begin position="14"/>
        <end position="365"/>
    </location>
</feature>
<keyword evidence="10" id="KW-0998">Cell outer membrane</keyword>
<dbReference type="EMBL" id="PNXY01000050">
    <property type="protein sequence ID" value="PMS21074.1"/>
    <property type="molecule type" value="Genomic_DNA"/>
</dbReference>
<dbReference type="InterPro" id="IPR002299">
    <property type="entry name" value="Porin_Neis"/>
</dbReference>
<evidence type="ECO:0000256" key="4">
    <source>
        <dbReference type="ARBA" id="ARBA00022452"/>
    </source>
</evidence>
<keyword evidence="6" id="KW-0732">Signal</keyword>
<evidence type="ECO:0000313" key="13">
    <source>
        <dbReference type="EMBL" id="PMS21074.1"/>
    </source>
</evidence>
<dbReference type="Gene3D" id="2.40.160.10">
    <property type="entry name" value="Porin"/>
    <property type="match status" value="1"/>
</dbReference>
<dbReference type="AlphaFoldDB" id="A0A2N7VV97"/>
<keyword evidence="4" id="KW-1134">Transmembrane beta strand</keyword>
<dbReference type="OrthoDB" id="8982743at2"/>
<dbReference type="PRINTS" id="PR00182">
    <property type="entry name" value="ECOLNEIPORIN"/>
</dbReference>
<proteinExistence type="predicted"/>
<accession>A0A2N7VV97</accession>
<keyword evidence="3" id="KW-0813">Transport</keyword>
<evidence type="ECO:0000256" key="5">
    <source>
        <dbReference type="ARBA" id="ARBA00022692"/>
    </source>
</evidence>
<keyword evidence="14" id="KW-1185">Reference proteome</keyword>
<dbReference type="GO" id="GO:0046930">
    <property type="term" value="C:pore complex"/>
    <property type="evidence" value="ECO:0007669"/>
    <property type="project" value="UniProtKB-KW"/>
</dbReference>
<dbReference type="Proteomes" id="UP000494205">
    <property type="component" value="Unassembled WGS sequence"/>
</dbReference>
<evidence type="ECO:0000256" key="10">
    <source>
        <dbReference type="ARBA" id="ARBA00023237"/>
    </source>
</evidence>
<dbReference type="PANTHER" id="PTHR34501">
    <property type="entry name" value="PROTEIN YDDL-RELATED"/>
    <property type="match status" value="1"/>
</dbReference>
<reference evidence="12 15" key="2">
    <citation type="submission" date="2020-04" db="EMBL/GenBank/DDBJ databases">
        <authorList>
            <person name="De Canck E."/>
        </authorList>
    </citation>
    <scope>NUCLEOTIDE SEQUENCE [LARGE SCALE GENOMIC DNA]</scope>
    <source>
        <strain evidence="12 15">LMG 27174</strain>
    </source>
</reference>
<gene>
    <name evidence="13" type="ORF">C0Z16_34060</name>
    <name evidence="12" type="ORF">LMG27174_06846</name>
</gene>
<comment type="subunit">
    <text evidence="2">Homotrimer.</text>
</comment>
<evidence type="ECO:0000256" key="2">
    <source>
        <dbReference type="ARBA" id="ARBA00011233"/>
    </source>
</evidence>
<evidence type="ECO:0000256" key="3">
    <source>
        <dbReference type="ARBA" id="ARBA00022448"/>
    </source>
</evidence>
<dbReference type="InterPro" id="IPR001702">
    <property type="entry name" value="Porin_Gram-ve"/>
</dbReference>
<keyword evidence="5" id="KW-0812">Transmembrane</keyword>
<evidence type="ECO:0000256" key="7">
    <source>
        <dbReference type="ARBA" id="ARBA00023065"/>
    </source>
</evidence>
<dbReference type="SUPFAM" id="SSF56935">
    <property type="entry name" value="Porins"/>
    <property type="match status" value="1"/>
</dbReference>
<evidence type="ECO:0000256" key="8">
    <source>
        <dbReference type="ARBA" id="ARBA00023114"/>
    </source>
</evidence>
<dbReference type="GO" id="GO:0015288">
    <property type="term" value="F:porin activity"/>
    <property type="evidence" value="ECO:0007669"/>
    <property type="project" value="UniProtKB-KW"/>
</dbReference>
<keyword evidence="7" id="KW-0406">Ion transport</keyword>
<dbReference type="Proteomes" id="UP000235659">
    <property type="component" value="Unassembled WGS sequence"/>
</dbReference>
<protein>
    <submittedName>
        <fullName evidence="13">Porin</fullName>
    </submittedName>
</protein>
<evidence type="ECO:0000313" key="15">
    <source>
        <dbReference type="Proteomes" id="UP000494205"/>
    </source>
</evidence>
<organism evidence="12 15">
    <name type="scientific">Paraburkholderia rhynchosiae</name>
    <dbReference type="NCBI Taxonomy" id="487049"/>
    <lineage>
        <taxon>Bacteria</taxon>
        <taxon>Pseudomonadati</taxon>
        <taxon>Pseudomonadota</taxon>
        <taxon>Betaproteobacteria</taxon>
        <taxon>Burkholderiales</taxon>
        <taxon>Burkholderiaceae</taxon>
        <taxon>Paraburkholderia</taxon>
    </lineage>
</organism>
<dbReference type="InterPro" id="IPR050298">
    <property type="entry name" value="Gram-neg_bact_OMP"/>
</dbReference>
<evidence type="ECO:0000256" key="1">
    <source>
        <dbReference type="ARBA" id="ARBA00004571"/>
    </source>
</evidence>
<reference evidence="13 14" key="1">
    <citation type="submission" date="2018-01" db="EMBL/GenBank/DDBJ databases">
        <title>Whole genome analyses suggest that Burkholderia sensu lato contains two further novel genera in the rhizoxinica-symbiotica group Mycetohabitans gen. nov., and Trinickia gen. nov.: implications for the evolution of diazotrophy and nodulation in the Burkholderiaceae.</title>
        <authorList>
            <person name="Estrada-de los Santos P."/>
            <person name="Palmer M."/>
            <person name="Chavez-Ramirez B."/>
            <person name="Beukes C."/>
            <person name="Steenkamp E.T."/>
            <person name="Hirsch A.M."/>
            <person name="Manyaka P."/>
            <person name="Maluk M."/>
            <person name="Lafos M."/>
            <person name="Crook M."/>
            <person name="Gross E."/>
            <person name="Simon M.F."/>
            <person name="Bueno dos Reis Junior F."/>
            <person name="Poole P.S."/>
            <person name="Venter S.N."/>
            <person name="James E.K."/>
        </authorList>
    </citation>
    <scope>NUCLEOTIDE SEQUENCE [LARGE SCALE GENOMIC DNA]</scope>
    <source>
        <strain evidence="13 14">WSM 3937</strain>
    </source>
</reference>
<comment type="subcellular location">
    <subcellularLocation>
        <location evidence="1">Cell outer membrane</location>
        <topology evidence="1">Multi-pass membrane protein</topology>
    </subcellularLocation>
</comment>
<sequence>MKKTIWPLGFVAGTMLALAPVVQVYGQGSVTLYGVIDAGIGYSNNVAPALGGAGGHKFQLTSGVGTGTRFGLRGTEDLGGGNTALFVLENGFSVANGTLLQGSRSFGRQAYAGLSNPRFGTLTFGRQYDSVVDFVSPFTAAKQWGTQYGAHVGDVDNLYNAFRINNSVKFTSQTWRGFTLGALYGFSNQAGGGSGNGFANDRAWSVGTSYRLGGFSVGAGYLLVNNPSSGNTNGSNAGGAVAGDYTAATNIFYARPVTRQAVVTAGAAYRFGQATAGLVYSHSKLDYTDRSSFDIHNIEANLALRLQPALVAGLAAIYSDGFVDGARGITNVATTTHPRWLQINVGTDYSVSKRTDLYAAVVWQKAEAGAAVAAVDAVGGPTGAGGRYQIATQLGLRSKF</sequence>